<protein>
    <recommendedName>
        <fullName evidence="6">Epidermal patterning factor-like protein</fullName>
    </recommendedName>
</protein>
<evidence type="ECO:0000313" key="7">
    <source>
        <dbReference type="Proteomes" id="UP000189703"/>
    </source>
</evidence>
<dbReference type="RefSeq" id="XP_010254419.1">
    <property type="nucleotide sequence ID" value="XM_010256117.2"/>
</dbReference>
<dbReference type="AlphaFoldDB" id="A0A1U7ZME4"/>
<evidence type="ECO:0000256" key="6">
    <source>
        <dbReference type="RuleBase" id="RU367102"/>
    </source>
</evidence>
<comment type="subcellular location">
    <subcellularLocation>
        <location evidence="1 6">Secreted</location>
    </subcellularLocation>
</comment>
<evidence type="ECO:0000256" key="5">
    <source>
        <dbReference type="ARBA" id="ARBA00023157"/>
    </source>
</evidence>
<dbReference type="GO" id="GO:0005576">
    <property type="term" value="C:extracellular region"/>
    <property type="evidence" value="ECO:0007669"/>
    <property type="project" value="UniProtKB-SubCell"/>
</dbReference>
<organism evidence="7 8">
    <name type="scientific">Nelumbo nucifera</name>
    <name type="common">Sacred lotus</name>
    <dbReference type="NCBI Taxonomy" id="4432"/>
    <lineage>
        <taxon>Eukaryota</taxon>
        <taxon>Viridiplantae</taxon>
        <taxon>Streptophyta</taxon>
        <taxon>Embryophyta</taxon>
        <taxon>Tracheophyta</taxon>
        <taxon>Spermatophyta</taxon>
        <taxon>Magnoliopsida</taxon>
        <taxon>Proteales</taxon>
        <taxon>Nelumbonaceae</taxon>
        <taxon>Nelumbo</taxon>
    </lineage>
</organism>
<sequence>MASSRNNANGLSTALLILILFATFLSSEPAELEFSSYDESLKQRKLVLGSRPPRCVNKCLSCRPCMATLVIPPHQRRDFRTSSQEENGSYYLLSWKCRCGNKLFKP</sequence>
<dbReference type="GO" id="GO:0010052">
    <property type="term" value="P:guard cell differentiation"/>
    <property type="evidence" value="ECO:0000318"/>
    <property type="project" value="GO_Central"/>
</dbReference>
<feature type="signal peptide" evidence="6">
    <location>
        <begin position="1"/>
        <end position="27"/>
    </location>
</feature>
<gene>
    <name evidence="8" type="primary">LOC104595393</name>
</gene>
<dbReference type="PANTHER" id="PTHR33109">
    <property type="entry name" value="EPIDERMAL PATTERNING FACTOR-LIKE PROTEIN 4"/>
    <property type="match status" value="1"/>
</dbReference>
<keyword evidence="3 6" id="KW-0964">Secreted</keyword>
<comment type="function">
    <text evidence="6">Controls stomatal patterning.</text>
</comment>
<evidence type="ECO:0000256" key="1">
    <source>
        <dbReference type="ARBA" id="ARBA00004613"/>
    </source>
</evidence>
<dbReference type="PANTHER" id="PTHR33109:SF60">
    <property type="entry name" value="EPIDERMAL PATTERNING FACTOR-LIKE PROTEIN 8"/>
    <property type="match status" value="1"/>
</dbReference>
<dbReference type="InterPro" id="IPR039455">
    <property type="entry name" value="EPFL"/>
</dbReference>
<dbReference type="STRING" id="4432.A0A1U7ZME4"/>
<dbReference type="Pfam" id="PF17181">
    <property type="entry name" value="EPF"/>
    <property type="match status" value="1"/>
</dbReference>
<evidence type="ECO:0000256" key="2">
    <source>
        <dbReference type="ARBA" id="ARBA00008127"/>
    </source>
</evidence>
<keyword evidence="6" id="KW-0217">Developmental protein</keyword>
<keyword evidence="5" id="KW-1015">Disulfide bond</keyword>
<dbReference type="KEGG" id="nnu:104595393"/>
<keyword evidence="4 6" id="KW-0732">Signal</keyword>
<dbReference type="GeneID" id="104595393"/>
<evidence type="ECO:0000313" key="8">
    <source>
        <dbReference type="RefSeq" id="XP_010254419.1"/>
    </source>
</evidence>
<comment type="similarity">
    <text evidence="2 6">Belongs to the plant cysteine rich small secretory peptide family. Epidermal patterning factor subfamily.</text>
</comment>
<accession>A0A1U7ZME4</accession>
<feature type="chain" id="PRO_5043056611" description="Epidermal patterning factor-like protein" evidence="6">
    <location>
        <begin position="28"/>
        <end position="106"/>
    </location>
</feature>
<keyword evidence="7" id="KW-1185">Reference proteome</keyword>
<dbReference type="eggNOG" id="ENOG502S5F3">
    <property type="taxonomic scope" value="Eukaryota"/>
</dbReference>
<dbReference type="OMA" id="SRIILMM"/>
<evidence type="ECO:0000256" key="4">
    <source>
        <dbReference type="ARBA" id="ARBA00022729"/>
    </source>
</evidence>
<dbReference type="OrthoDB" id="1874659at2759"/>
<name>A0A1U7ZME4_NELNU</name>
<proteinExistence type="inferred from homology"/>
<reference evidence="8" key="1">
    <citation type="submission" date="2025-08" db="UniProtKB">
        <authorList>
            <consortium name="RefSeq"/>
        </authorList>
    </citation>
    <scope>IDENTIFICATION</scope>
</reference>
<dbReference type="Proteomes" id="UP000189703">
    <property type="component" value="Unplaced"/>
</dbReference>
<evidence type="ECO:0000256" key="3">
    <source>
        <dbReference type="ARBA" id="ARBA00022525"/>
    </source>
</evidence>